<dbReference type="RefSeq" id="XP_071912124.1">
    <property type="nucleotide sequence ID" value="XM_072056023.1"/>
</dbReference>
<keyword evidence="1" id="KW-1185">Reference proteome</keyword>
<protein>
    <submittedName>
        <fullName evidence="2">Uncharacterized protein</fullName>
    </submittedName>
</protein>
<gene>
    <name evidence="2" type="primary">LOC113695705</name>
</gene>
<reference evidence="2" key="1">
    <citation type="submission" date="2025-08" db="UniProtKB">
        <authorList>
            <consortium name="RefSeq"/>
        </authorList>
    </citation>
    <scope>IDENTIFICATION</scope>
    <source>
        <tissue evidence="2">Leaves</tissue>
    </source>
</reference>
<organism evidence="1 2">
    <name type="scientific">Coffea arabica</name>
    <name type="common">Arabian coffee</name>
    <dbReference type="NCBI Taxonomy" id="13443"/>
    <lineage>
        <taxon>Eukaryota</taxon>
        <taxon>Viridiplantae</taxon>
        <taxon>Streptophyta</taxon>
        <taxon>Embryophyta</taxon>
        <taxon>Tracheophyta</taxon>
        <taxon>Spermatophyta</taxon>
        <taxon>Magnoliopsida</taxon>
        <taxon>eudicotyledons</taxon>
        <taxon>Gunneridae</taxon>
        <taxon>Pentapetalae</taxon>
        <taxon>asterids</taxon>
        <taxon>lamiids</taxon>
        <taxon>Gentianales</taxon>
        <taxon>Rubiaceae</taxon>
        <taxon>Ixoroideae</taxon>
        <taxon>Gardenieae complex</taxon>
        <taxon>Bertiereae - Coffeeae clade</taxon>
        <taxon>Coffeeae</taxon>
        <taxon>Coffea</taxon>
    </lineage>
</organism>
<evidence type="ECO:0000313" key="2">
    <source>
        <dbReference type="RefSeq" id="XP_071912124.1"/>
    </source>
</evidence>
<dbReference type="Pfam" id="PF07800">
    <property type="entry name" value="DUF1644"/>
    <property type="match status" value="1"/>
</dbReference>
<sequence>MDHPHNAVQLICSSHEKGCKPFICDTSYRHSNCFYQFCKVHGLTPSKPTSDHQPNGFSPLENRQVRELLCPLCRGNVSGWTVVQAARAYMNSKIRSCALESCDFSGNYVELRKHARLQHPSARPVSVEYDDGDDNNGADDDGVVIIVMSHWERNRRARVLRIICVFF</sequence>
<proteinExistence type="predicted"/>
<dbReference type="PANTHER" id="PTHR31197:SF40">
    <property type="entry name" value="ZINC FINGER, RING_FYVE_PHD-TYPE"/>
    <property type="match status" value="1"/>
</dbReference>
<evidence type="ECO:0000313" key="1">
    <source>
        <dbReference type="Proteomes" id="UP001652660"/>
    </source>
</evidence>
<accession>A0ABM4UXV3</accession>
<dbReference type="GeneID" id="113695705"/>
<dbReference type="InterPro" id="IPR012866">
    <property type="entry name" value="DUF1644"/>
</dbReference>
<dbReference type="PANTHER" id="PTHR31197">
    <property type="entry name" value="OS01G0612600 PROTEIN"/>
    <property type="match status" value="1"/>
</dbReference>
<dbReference type="Proteomes" id="UP001652660">
    <property type="component" value="Chromosome 6e"/>
</dbReference>
<name>A0ABM4UXV3_COFAR</name>